<comment type="caution">
    <text evidence="1">The sequence shown here is derived from an EMBL/GenBank/DDBJ whole genome shotgun (WGS) entry which is preliminary data.</text>
</comment>
<evidence type="ECO:0008006" key="3">
    <source>
        <dbReference type="Google" id="ProtNLM"/>
    </source>
</evidence>
<proteinExistence type="predicted"/>
<protein>
    <recommendedName>
        <fullName evidence="3">Pollen Ole e 1 allergen and extensin family protein</fullName>
    </recommendedName>
</protein>
<organism evidence="1 2">
    <name type="scientific">Dendrobium nobile</name>
    <name type="common">Orchid</name>
    <dbReference type="NCBI Taxonomy" id="94219"/>
    <lineage>
        <taxon>Eukaryota</taxon>
        <taxon>Viridiplantae</taxon>
        <taxon>Streptophyta</taxon>
        <taxon>Embryophyta</taxon>
        <taxon>Tracheophyta</taxon>
        <taxon>Spermatophyta</taxon>
        <taxon>Magnoliopsida</taxon>
        <taxon>Liliopsida</taxon>
        <taxon>Asparagales</taxon>
        <taxon>Orchidaceae</taxon>
        <taxon>Epidendroideae</taxon>
        <taxon>Malaxideae</taxon>
        <taxon>Dendrobiinae</taxon>
        <taxon>Dendrobium</taxon>
    </lineage>
</organism>
<dbReference type="SMR" id="A0A8T3BF60"/>
<dbReference type="Pfam" id="PF01190">
    <property type="entry name" value="Pollen_Ole_e_1"/>
    <property type="match status" value="1"/>
</dbReference>
<dbReference type="EMBL" id="JAGYWB010000009">
    <property type="protein sequence ID" value="KAI0510555.1"/>
    <property type="molecule type" value="Genomic_DNA"/>
</dbReference>
<dbReference type="PANTHER" id="PTHR46995:SF6">
    <property type="entry name" value="POLLEN OLE E 1 ALLERGEN AND EXTENSIN FAMILY PROTEIN"/>
    <property type="match status" value="1"/>
</dbReference>
<dbReference type="OrthoDB" id="1588785at2759"/>
<keyword evidence="2" id="KW-1185">Reference proteome</keyword>
<dbReference type="PANTHER" id="PTHR46995">
    <property type="entry name" value="OS09G0508200 PROTEIN"/>
    <property type="match status" value="1"/>
</dbReference>
<reference evidence="1" key="1">
    <citation type="journal article" date="2022" name="Front. Genet.">
        <title>Chromosome-Scale Assembly of the Dendrobium nobile Genome Provides Insights Into the Molecular Mechanism of the Biosynthesis of the Medicinal Active Ingredient of Dendrobium.</title>
        <authorList>
            <person name="Xu Q."/>
            <person name="Niu S.-C."/>
            <person name="Li K.-L."/>
            <person name="Zheng P.-J."/>
            <person name="Zhang X.-J."/>
            <person name="Jia Y."/>
            <person name="Liu Y."/>
            <person name="Niu Y.-X."/>
            <person name="Yu L.-H."/>
            <person name="Chen D.-F."/>
            <person name="Zhang G.-Q."/>
        </authorList>
    </citation>
    <scope>NUCLEOTIDE SEQUENCE</scope>
    <source>
        <tissue evidence="1">Leaf</tissue>
    </source>
</reference>
<sequence>MHNFIMELKLLIFFILFSAFLFTNSLSLKTSPKSAKLRTNITIIGSVFCDACSENTFSKHSYFLQGVQVLVQCKFAVNSKWADEISVTAERTTDSFGVYKLDIPPVEGFQCKRGLEIKSFCRASLIQSSSSSCSIPGTQSSTAHVAIKSKARDICILNLNTLNFHPVKRDNTLCGAEKGRTPANLGSSLCFWPFFTPFGLPWPNLNWPDPASLPFSIPSWILPLLKPPYLPFPFSFSPTSPSAP</sequence>
<evidence type="ECO:0000313" key="2">
    <source>
        <dbReference type="Proteomes" id="UP000829196"/>
    </source>
</evidence>
<dbReference type="AlphaFoldDB" id="A0A8T3BF60"/>
<name>A0A8T3BF60_DENNO</name>
<evidence type="ECO:0000313" key="1">
    <source>
        <dbReference type="EMBL" id="KAI0510555.1"/>
    </source>
</evidence>
<gene>
    <name evidence="1" type="ORF">KFK09_011160</name>
</gene>
<dbReference type="Proteomes" id="UP000829196">
    <property type="component" value="Unassembled WGS sequence"/>
</dbReference>
<accession>A0A8T3BF60</accession>